<dbReference type="Pfam" id="PF01547">
    <property type="entry name" value="SBP_bac_1"/>
    <property type="match status" value="1"/>
</dbReference>
<evidence type="ECO:0000313" key="2">
    <source>
        <dbReference type="EMBL" id="GKX31490.1"/>
    </source>
</evidence>
<dbReference type="InterPro" id="IPR006059">
    <property type="entry name" value="SBP"/>
</dbReference>
<dbReference type="RefSeq" id="WP_281818594.1">
    <property type="nucleotide sequence ID" value="NZ_BRLB01000018.1"/>
</dbReference>
<sequence length="557" mass="63349">MKKELIKVLSCLLLLVLLVTACATKKDNVSSKEGITDNSNSSNDLTPVGEFPITKEPLTLSVGVLQDPNVEDFDTNAYTKWIEENTGIDIQFEYFPNKNATEKLSIMLNSNEKLPEVLIGFRLNTIDVARYGKQGYFLPLNDYYENYSVNINEFYSKHPELVKYFKSPDGNIYTVPQYTESTPNMFALRGWINQVWLDELGLDMPSTTDELQNVLQQFKDKDPNGNGLPDELPMVGSATTWYGQADSWIMNSFIYDDTKNKFIVNDNKVDVIYNKEEYKQGLTYMNELCNSGLLSPLTFTQDKAQYKQMMVSGGKDNVVGVWVAGGVMFPAGDEKMKEYNPLPPLSGPNGLQITTYNPSIPFPMAYITKDCKNVEAAFRMLDFMYNDEATMRARYGVPGIDWIEKEDGEIGMFEEVLGIEGKFKSIQFPWSEPVQNSHWKNTGLQFRTSDITDAIIPSGDPLESQYLVSKGTFANYDYKPDDSMIVPLVLYNSEELDELGDIQTTLVDYVKESAARFITGDMDIDKQWDDYVNNLTKIGLEKYLQITQQAWDRMNLQ</sequence>
<dbReference type="AlphaFoldDB" id="A0A9W5YFC9"/>
<dbReference type="InterPro" id="IPR050490">
    <property type="entry name" value="Bact_solute-bd_prot1"/>
</dbReference>
<comment type="caution">
    <text evidence="2">The sequence shown here is derived from an EMBL/GenBank/DDBJ whole genome shotgun (WGS) entry which is preliminary data.</text>
</comment>
<name>A0A9W5YFC9_9FIRM</name>
<dbReference type="PROSITE" id="PS51257">
    <property type="entry name" value="PROKAR_LIPOPROTEIN"/>
    <property type="match status" value="1"/>
</dbReference>
<reference evidence="2" key="1">
    <citation type="submission" date="2022-06" db="EMBL/GenBank/DDBJ databases">
        <title>Vallitalea longa sp. nov., an anaerobic bacterium isolated from marine sediment.</title>
        <authorList>
            <person name="Hirano S."/>
            <person name="Terahara T."/>
            <person name="Mori K."/>
            <person name="Hamada M."/>
            <person name="Matsumoto R."/>
            <person name="Kobayashi T."/>
        </authorList>
    </citation>
    <scope>NUCLEOTIDE SEQUENCE</scope>
    <source>
        <strain evidence="2">SH18-1</strain>
    </source>
</reference>
<dbReference type="Gene3D" id="3.40.190.10">
    <property type="entry name" value="Periplasmic binding protein-like II"/>
    <property type="match status" value="2"/>
</dbReference>
<dbReference type="PANTHER" id="PTHR43649:SF12">
    <property type="entry name" value="DIACETYLCHITOBIOSE BINDING PROTEIN DASA"/>
    <property type="match status" value="1"/>
</dbReference>
<dbReference type="EMBL" id="BRLB01000018">
    <property type="protein sequence ID" value="GKX31490.1"/>
    <property type="molecule type" value="Genomic_DNA"/>
</dbReference>
<dbReference type="Proteomes" id="UP001144256">
    <property type="component" value="Unassembled WGS sequence"/>
</dbReference>
<dbReference type="SUPFAM" id="SSF53850">
    <property type="entry name" value="Periplasmic binding protein-like II"/>
    <property type="match status" value="1"/>
</dbReference>
<accession>A0A9W5YFC9</accession>
<dbReference type="PANTHER" id="PTHR43649">
    <property type="entry name" value="ARABINOSE-BINDING PROTEIN-RELATED"/>
    <property type="match status" value="1"/>
</dbReference>
<evidence type="ECO:0000313" key="3">
    <source>
        <dbReference type="Proteomes" id="UP001144256"/>
    </source>
</evidence>
<feature type="signal peptide" evidence="1">
    <location>
        <begin position="1"/>
        <end position="23"/>
    </location>
</feature>
<keyword evidence="1" id="KW-0732">Signal</keyword>
<proteinExistence type="predicted"/>
<feature type="chain" id="PRO_5040840567" evidence="1">
    <location>
        <begin position="24"/>
        <end position="557"/>
    </location>
</feature>
<keyword evidence="3" id="KW-1185">Reference proteome</keyword>
<gene>
    <name evidence="2" type="ORF">SH1V18_39700</name>
</gene>
<organism evidence="2 3">
    <name type="scientific">Vallitalea longa</name>
    <dbReference type="NCBI Taxonomy" id="2936439"/>
    <lineage>
        <taxon>Bacteria</taxon>
        <taxon>Bacillati</taxon>
        <taxon>Bacillota</taxon>
        <taxon>Clostridia</taxon>
        <taxon>Lachnospirales</taxon>
        <taxon>Vallitaleaceae</taxon>
        <taxon>Vallitalea</taxon>
    </lineage>
</organism>
<protein>
    <submittedName>
        <fullName evidence="2">ABC transporter substrate-binding protein</fullName>
    </submittedName>
</protein>
<evidence type="ECO:0000256" key="1">
    <source>
        <dbReference type="SAM" id="SignalP"/>
    </source>
</evidence>